<organism evidence="1 2">
    <name type="scientific">Dichelobacter nodosus (strain VCS1703A)</name>
    <dbReference type="NCBI Taxonomy" id="246195"/>
    <lineage>
        <taxon>Bacteria</taxon>
        <taxon>Pseudomonadati</taxon>
        <taxon>Pseudomonadota</taxon>
        <taxon>Gammaproteobacteria</taxon>
        <taxon>Cardiobacteriales</taxon>
        <taxon>Cardiobacteriaceae</taxon>
        <taxon>Dichelobacter</taxon>
    </lineage>
</organism>
<dbReference type="HOGENOM" id="CLU_2787154_0_0_6"/>
<gene>
    <name evidence="1" type="ordered locus">DNO_0840</name>
</gene>
<dbReference type="EMBL" id="CP000513">
    <property type="protein sequence ID" value="ABQ13582.1"/>
    <property type="molecule type" value="Genomic_DNA"/>
</dbReference>
<protein>
    <submittedName>
        <fullName evidence="1">Uncharacterized protein</fullName>
    </submittedName>
</protein>
<dbReference type="KEGG" id="dno:DNO_0840"/>
<dbReference type="STRING" id="246195.DNO_0840"/>
<accession>A5EYE0</accession>
<evidence type="ECO:0000313" key="1">
    <source>
        <dbReference type="EMBL" id="ABQ13582.1"/>
    </source>
</evidence>
<dbReference type="Proteomes" id="UP000000248">
    <property type="component" value="Chromosome"/>
</dbReference>
<sequence length="68" mass="7856">MSRHKGIRHEINPFSFRTKSSRFYSSNRMVDTTCHQRVICFAFIIFSDDAGNGINHLRAGNSLFSVIY</sequence>
<proteinExistence type="predicted"/>
<reference evidence="1 2" key="1">
    <citation type="journal article" date="2007" name="Nat. Biotechnol.">
        <title>Genome sequence and identification of candidate vaccine antigens from the animal pathogen Dichelobacter nodosus.</title>
        <authorList>
            <person name="Myers G.S."/>
            <person name="Parker D."/>
            <person name="Al-Hasani K."/>
            <person name="Kennan R.M."/>
            <person name="Seemann T."/>
            <person name="Ren Q."/>
            <person name="Badger J.H."/>
            <person name="Selengut J.D."/>
            <person name="Deboy R.T."/>
            <person name="Tettelin H."/>
            <person name="Boyce J.D."/>
            <person name="McCarl V.P."/>
            <person name="Han X."/>
            <person name="Nelson W.C."/>
            <person name="Madupu R."/>
            <person name="Mohamoud Y."/>
            <person name="Holley T."/>
            <person name="Fedorova N."/>
            <person name="Khouri H."/>
            <person name="Bottomley S.P."/>
            <person name="Whittington R.J."/>
            <person name="Adler B."/>
            <person name="Songer J.G."/>
            <person name="Rood J.I."/>
            <person name="Paulsen I.T."/>
        </authorList>
    </citation>
    <scope>NUCLEOTIDE SEQUENCE [LARGE SCALE GENOMIC DNA]</scope>
    <source>
        <strain evidence="1 2">VCS1703A</strain>
    </source>
</reference>
<dbReference type="AlphaFoldDB" id="A5EYE0"/>
<name>A5EYE0_DICNV</name>
<keyword evidence="2" id="KW-1185">Reference proteome</keyword>
<evidence type="ECO:0000313" key="2">
    <source>
        <dbReference type="Proteomes" id="UP000000248"/>
    </source>
</evidence>